<sequence>MALAVSLFLLILVTLIGLAAIRGTTIQQRMTANFYDREIAFQSAEAGLRAGEAYLSDPGSPLVDGVDFRNCQDGDTCLANPFADSGLGTGFIKTVDTDDYDVSDTNAPGQPQFVIELICLNNACSAGAGSTGNCQSANCQSYGTENTAAADFAYYRITARSGDPGSEAGTNRAVVILQAVFQVPLS</sequence>
<proteinExistence type="predicted"/>
<evidence type="ECO:0000259" key="1">
    <source>
        <dbReference type="Pfam" id="PF13681"/>
    </source>
</evidence>
<keyword evidence="4" id="KW-1185">Reference proteome</keyword>
<dbReference type="AlphaFoldDB" id="A0A3N0VAX1"/>
<accession>A0A3N0VAX1</accession>
<name>A0A3N0VAX1_9GAMM</name>
<comment type="caution">
    <text evidence="3">The sequence shown here is derived from an EMBL/GenBank/DDBJ whole genome shotgun (WGS) entry which is preliminary data.</text>
</comment>
<protein>
    <submittedName>
        <fullName evidence="3">Pilus assembly protein</fullName>
    </submittedName>
</protein>
<dbReference type="InParanoid" id="A0A3N0VAX1"/>
<feature type="domain" description="PilX/PilW C-terminal" evidence="1">
    <location>
        <begin position="101"/>
        <end position="182"/>
    </location>
</feature>
<reference evidence="3 4" key="1">
    <citation type="submission" date="2018-10" db="EMBL/GenBank/DDBJ databases">
        <authorList>
            <person name="Chen W.-M."/>
        </authorList>
    </citation>
    <scope>NUCLEOTIDE SEQUENCE [LARGE SCALE GENOMIC DNA]</scope>
    <source>
        <strain evidence="3 4">THS-13</strain>
    </source>
</reference>
<evidence type="ECO:0000259" key="2">
    <source>
        <dbReference type="Pfam" id="PF14341"/>
    </source>
</evidence>
<dbReference type="Proteomes" id="UP000282106">
    <property type="component" value="Unassembled WGS sequence"/>
</dbReference>
<organism evidence="3 4">
    <name type="scientific">Stagnimonas aquatica</name>
    <dbReference type="NCBI Taxonomy" id="2689987"/>
    <lineage>
        <taxon>Bacteria</taxon>
        <taxon>Pseudomonadati</taxon>
        <taxon>Pseudomonadota</taxon>
        <taxon>Gammaproteobacteria</taxon>
        <taxon>Nevskiales</taxon>
        <taxon>Nevskiaceae</taxon>
        <taxon>Stagnimonas</taxon>
    </lineage>
</organism>
<evidence type="ECO:0000313" key="3">
    <source>
        <dbReference type="EMBL" id="ROH89458.1"/>
    </source>
</evidence>
<dbReference type="Pfam" id="PF14341">
    <property type="entry name" value="PilX_N"/>
    <property type="match status" value="1"/>
</dbReference>
<evidence type="ECO:0000313" key="4">
    <source>
        <dbReference type="Proteomes" id="UP000282106"/>
    </source>
</evidence>
<dbReference type="Pfam" id="PF13681">
    <property type="entry name" value="PilX"/>
    <property type="match status" value="1"/>
</dbReference>
<gene>
    <name evidence="3" type="ORF">ED208_09970</name>
</gene>
<feature type="domain" description="Type 4 fimbrial biogenesis protein PilX N-terminal" evidence="2">
    <location>
        <begin position="1"/>
        <end position="49"/>
    </location>
</feature>
<dbReference type="EMBL" id="RJVO01000004">
    <property type="protein sequence ID" value="ROH89458.1"/>
    <property type="molecule type" value="Genomic_DNA"/>
</dbReference>
<dbReference type="InterPro" id="IPR025205">
    <property type="entry name" value="PilX/PilW_C"/>
</dbReference>
<dbReference type="InterPro" id="IPR025746">
    <property type="entry name" value="PilX_N_dom"/>
</dbReference>